<accession>A0A2V0PFH2</accession>
<dbReference type="PANTHER" id="PTHR33645:SF11">
    <property type="entry name" value="AMINOPEPTIDASE (DUF3754)"/>
    <property type="match status" value="1"/>
</dbReference>
<dbReference type="AlphaFoldDB" id="A0A2V0PFH2"/>
<feature type="region of interest" description="Disordered" evidence="1">
    <location>
        <begin position="13"/>
        <end position="33"/>
    </location>
</feature>
<dbReference type="EMBL" id="BDRX01000129">
    <property type="protein sequence ID" value="GBF98601.1"/>
    <property type="molecule type" value="Genomic_DNA"/>
</dbReference>
<dbReference type="PANTHER" id="PTHR33645">
    <property type="entry name" value="AMINOPEPTIDASE (DUF3754)"/>
    <property type="match status" value="1"/>
</dbReference>
<dbReference type="Pfam" id="PF12576">
    <property type="entry name" value="DUF3754"/>
    <property type="match status" value="1"/>
</dbReference>
<dbReference type="OrthoDB" id="2020015at2759"/>
<evidence type="ECO:0000256" key="1">
    <source>
        <dbReference type="SAM" id="MobiDB-lite"/>
    </source>
</evidence>
<proteinExistence type="predicted"/>
<dbReference type="Proteomes" id="UP000247498">
    <property type="component" value="Unassembled WGS sequence"/>
</dbReference>
<feature type="region of interest" description="Disordered" evidence="1">
    <location>
        <begin position="415"/>
        <end position="444"/>
    </location>
</feature>
<evidence type="ECO:0000313" key="2">
    <source>
        <dbReference type="EMBL" id="GBF98601.1"/>
    </source>
</evidence>
<dbReference type="InParanoid" id="A0A2V0PFH2"/>
<sequence>MLRARRRTAMTIAQRSAAAHGSRDHGSALDPNTAPENFIPLRYPDLRDRLVEGHPEFFAWDDEAGAAARIRFYRLAELMSLRNMLRLSRAFRPLLERYAYLDPDVDASLPQLTGSGLSREARAILIQEFEEGVHELLLRGGFEEVSERQLQASMASVGVSQNGLAVRPPDPRAVAYRVYSRGLRDQEVTYRSWRTLYLKRTAWVPVFARLALVFRARSESDAAAMAREDEGGSGLLAGWVPRALLHPFRQRVIKAGRSRDIELSDCDMLLPGSVAKFTWVDQVMVWAPVLFGLVSATVKAARGTLNFDTLSNIFTSCMLVILPAVWAVRAYLAVSARQRDYAAHLNRVYLLHAVDNNGGVLSQILQEAREQEDDEVLLAYFFAWKGQQQPRPIEQRELDAAVESWVNRLVAGGAQRGPSASALAGSGNGQRAQGRGAKPPATPHQRVFVDFQVRDALDSLAAMGLVREPRHGGHAIKSAAEPGAPSPLAVVEALPIEEALAVAGGSSLAALADGAAGAATPRSPDGRDAAAADESSAAYPRVNLSAGPAYFSPVDSAKRAAAELAAARLGSGGASRGTGCGGASMERRLHAPQLAAAVPGWDRGGGNGSGGEALQGRPAFCGRQGAELMPPALSAE</sequence>
<keyword evidence="3" id="KW-1185">Reference proteome</keyword>
<comment type="caution">
    <text evidence="2">The sequence shown here is derived from an EMBL/GenBank/DDBJ whole genome shotgun (WGS) entry which is preliminary data.</text>
</comment>
<reference evidence="2 3" key="1">
    <citation type="journal article" date="2018" name="Sci. Rep.">
        <title>Raphidocelis subcapitata (=Pseudokirchneriella subcapitata) provides an insight into genome evolution and environmental adaptations in the Sphaeropleales.</title>
        <authorList>
            <person name="Suzuki S."/>
            <person name="Yamaguchi H."/>
            <person name="Nakajima N."/>
            <person name="Kawachi M."/>
        </authorList>
    </citation>
    <scope>NUCLEOTIDE SEQUENCE [LARGE SCALE GENOMIC DNA]</scope>
    <source>
        <strain evidence="2 3">NIES-35</strain>
    </source>
</reference>
<organism evidence="2 3">
    <name type="scientific">Raphidocelis subcapitata</name>
    <dbReference type="NCBI Taxonomy" id="307507"/>
    <lineage>
        <taxon>Eukaryota</taxon>
        <taxon>Viridiplantae</taxon>
        <taxon>Chlorophyta</taxon>
        <taxon>core chlorophytes</taxon>
        <taxon>Chlorophyceae</taxon>
        <taxon>CS clade</taxon>
        <taxon>Sphaeropleales</taxon>
        <taxon>Selenastraceae</taxon>
        <taxon>Raphidocelis</taxon>
    </lineage>
</organism>
<gene>
    <name evidence="2" type="ORF">Rsub_11326</name>
</gene>
<dbReference type="InterPro" id="IPR022227">
    <property type="entry name" value="DUF3754"/>
</dbReference>
<protein>
    <submittedName>
        <fullName evidence="2">Uncharacterized protein</fullName>
    </submittedName>
</protein>
<name>A0A2V0PFH2_9CHLO</name>
<evidence type="ECO:0000313" key="3">
    <source>
        <dbReference type="Proteomes" id="UP000247498"/>
    </source>
</evidence>
<dbReference type="STRING" id="307507.A0A2V0PFH2"/>